<reference evidence="3" key="2">
    <citation type="journal article" date="2013" name="Mar. Genomics">
        <title>Expression of sulfatases in Rhodopirellula baltica and the diversity of sulfatases in the genus Rhodopirellula.</title>
        <authorList>
            <person name="Wegner C.E."/>
            <person name="Richter-Heitmann T."/>
            <person name="Klindworth A."/>
            <person name="Klockow C."/>
            <person name="Richter M."/>
            <person name="Achstetter T."/>
            <person name="Glockner F.O."/>
            <person name="Harder J."/>
        </authorList>
    </citation>
    <scope>NUCLEOTIDE SEQUENCE [LARGE SCALE GENOMIC DNA]</scope>
    <source>
        <strain evidence="3">6C</strain>
    </source>
</reference>
<dbReference type="PATRIC" id="fig|1263867.3.peg.5352"/>
<feature type="compositionally biased region" description="Polar residues" evidence="1">
    <location>
        <begin position="8"/>
        <end position="17"/>
    </location>
</feature>
<protein>
    <submittedName>
        <fullName evidence="3">Replicative dna helicase protein</fullName>
    </submittedName>
</protein>
<name>M2AYG1_9BACT</name>
<keyword evidence="4" id="KW-1185">Reference proteome</keyword>
<evidence type="ECO:0000259" key="2">
    <source>
        <dbReference type="SMART" id="SM00778"/>
    </source>
</evidence>
<evidence type="ECO:0000313" key="3">
    <source>
        <dbReference type="EMBL" id="EMB14573.1"/>
    </source>
</evidence>
<reference evidence="3" key="1">
    <citation type="submission" date="2012-11" db="EMBL/GenBank/DDBJ databases">
        <title>Permanent draft genomes of Rhodopirellula europaea strain SH398 and 6C.</title>
        <authorList>
            <person name="Richter M."/>
            <person name="Richter-Heitmann T."/>
            <person name="Frank C."/>
            <person name="Harder J."/>
            <person name="Glockner F.O."/>
        </authorList>
    </citation>
    <scope>NUCLEOTIDE SEQUENCE</scope>
    <source>
        <strain evidence="3">6C</strain>
    </source>
</reference>
<dbReference type="CDD" id="cd00188">
    <property type="entry name" value="TOPRIM"/>
    <property type="match status" value="1"/>
</dbReference>
<dbReference type="SUPFAM" id="SSF56731">
    <property type="entry name" value="DNA primase core"/>
    <property type="match status" value="1"/>
</dbReference>
<sequence length="368" mass="40445">MFVGERSAISTRTNMNSKNEDRSPRYASAADLKSAARGDWTNILVDVGIPRKSLDGKGHSCPMCGGEDRFAAFDDVADRGAVHCRHCFTSGTTPRPSDGIATLQWIMEYDFVTAVRWLEEWLETSGRSIKRTGPQKITRSVPIEKKSALKLPLNSKSLDLAALVKSVHESTSDEMWERFSNKLGLPVLCLKKMGVGWSVKRNAMIWPMQNSKGDVVGVRMRSLTTNKKWSLKGGKSGIFVPIDLPEHLERLFIVEGATDAAALVSLRLPVFGRASASGSRKTEVNKIRGMKVQECVVVADSDQAGISSADQLVKRLVRHCQRVRRLVPPDGFKDAREWIQSGALASDVLAAAAKAPSLKLKLRSEVKS</sequence>
<dbReference type="EMBL" id="ANMO01000216">
    <property type="protein sequence ID" value="EMB14573.1"/>
    <property type="molecule type" value="Genomic_DNA"/>
</dbReference>
<keyword evidence="3" id="KW-0547">Nucleotide-binding</keyword>
<gene>
    <name evidence="3" type="ORF">RE6C_04995</name>
</gene>
<dbReference type="Proteomes" id="UP000011529">
    <property type="component" value="Unassembled WGS sequence"/>
</dbReference>
<keyword evidence="3" id="KW-0067">ATP-binding</keyword>
<accession>M2AYG1</accession>
<dbReference type="Gene3D" id="3.40.1360.10">
    <property type="match status" value="1"/>
</dbReference>
<dbReference type="SUPFAM" id="SSF57783">
    <property type="entry name" value="Zinc beta-ribbon"/>
    <property type="match status" value="1"/>
</dbReference>
<dbReference type="GO" id="GO:0004386">
    <property type="term" value="F:helicase activity"/>
    <property type="evidence" value="ECO:0007669"/>
    <property type="project" value="UniProtKB-KW"/>
</dbReference>
<proteinExistence type="predicted"/>
<comment type="caution">
    <text evidence="3">The sequence shown here is derived from an EMBL/GenBank/DDBJ whole genome shotgun (WGS) entry which is preliminary data.</text>
</comment>
<dbReference type="GO" id="GO:0008270">
    <property type="term" value="F:zinc ion binding"/>
    <property type="evidence" value="ECO:0007669"/>
    <property type="project" value="InterPro"/>
</dbReference>
<feature type="region of interest" description="Disordered" evidence="1">
    <location>
        <begin position="1"/>
        <end position="26"/>
    </location>
</feature>
<dbReference type="AlphaFoldDB" id="M2AYG1"/>
<keyword evidence="3" id="KW-0378">Hydrolase</keyword>
<dbReference type="SMART" id="SM00778">
    <property type="entry name" value="Prim_Zn_Ribbon"/>
    <property type="match status" value="1"/>
</dbReference>
<organism evidence="3 4">
    <name type="scientific">Rhodopirellula europaea 6C</name>
    <dbReference type="NCBI Taxonomy" id="1263867"/>
    <lineage>
        <taxon>Bacteria</taxon>
        <taxon>Pseudomonadati</taxon>
        <taxon>Planctomycetota</taxon>
        <taxon>Planctomycetia</taxon>
        <taxon>Pirellulales</taxon>
        <taxon>Pirellulaceae</taxon>
        <taxon>Rhodopirellula</taxon>
    </lineage>
</organism>
<feature type="domain" description="DNA primase/helicase Gp4 N-terminal Bacteriophage T7-like" evidence="2">
    <location>
        <begin position="56"/>
        <end position="100"/>
    </location>
</feature>
<dbReference type="InterPro" id="IPR013237">
    <property type="entry name" value="Phage_T7_Gp4_N"/>
</dbReference>
<keyword evidence="3" id="KW-0347">Helicase</keyword>
<dbReference type="Pfam" id="PF08273">
    <property type="entry name" value="Zn_Ribbon_Prim"/>
    <property type="match status" value="1"/>
</dbReference>
<evidence type="ECO:0000313" key="4">
    <source>
        <dbReference type="Proteomes" id="UP000011529"/>
    </source>
</evidence>
<evidence type="ECO:0000256" key="1">
    <source>
        <dbReference type="SAM" id="MobiDB-lite"/>
    </source>
</evidence>
<dbReference type="Pfam" id="PF13155">
    <property type="entry name" value="Toprim_2"/>
    <property type="match status" value="1"/>
</dbReference>